<evidence type="ECO:0000256" key="1">
    <source>
        <dbReference type="RuleBase" id="RU361186"/>
    </source>
</evidence>
<dbReference type="PRINTS" id="PR00733">
    <property type="entry name" value="GLHYDRLASE6"/>
</dbReference>
<comment type="similarity">
    <text evidence="1">Belongs to the glycosyl hydrolase family 6.</text>
</comment>
<dbReference type="InterPro" id="IPR016288">
    <property type="entry name" value="Beta_cellobiohydrolase"/>
</dbReference>
<keyword evidence="1" id="KW-0136">Cellulose degradation</keyword>
<dbReference type="RefSeq" id="WP_081971289.1">
    <property type="nucleotide sequence ID" value="NZ_JAQQGQ010000035.1"/>
</dbReference>
<evidence type="ECO:0000313" key="2">
    <source>
        <dbReference type="EMBL" id="UWZ59745.1"/>
    </source>
</evidence>
<dbReference type="OrthoDB" id="309899at2"/>
<dbReference type="EC" id="3.2.1.-" evidence="1"/>
<keyword evidence="1" id="KW-0326">Glycosidase</keyword>
<keyword evidence="1" id="KW-0119">Carbohydrate metabolism</keyword>
<name>A0A9Q9IUP1_9ACTN</name>
<sequence>MSFAQALRTRLVGEGFATGIGMLIDTSRNGWGGPARPSLASTSTNRNVFVEQSRVDRRYRIMNWCNQAGAGLGERPRSAPAAGIDAYEWMKPPGESDGSSDPLRPDTDNRVVQPMCDPLYGGGIRNGYNPTGALPLAPPAGEWFPAAFRGLLANAYPPLP</sequence>
<dbReference type="EMBL" id="CP073767">
    <property type="protein sequence ID" value="UWZ59745.1"/>
    <property type="molecule type" value="Genomic_DNA"/>
</dbReference>
<keyword evidence="1 2" id="KW-0378">Hydrolase</keyword>
<dbReference type="GO" id="GO:0004553">
    <property type="term" value="F:hydrolase activity, hydrolyzing O-glycosyl compounds"/>
    <property type="evidence" value="ECO:0007669"/>
    <property type="project" value="InterPro"/>
</dbReference>
<protein>
    <recommendedName>
        <fullName evidence="1">Glucanase</fullName>
        <ecNumber evidence="1">3.2.1.-</ecNumber>
    </recommendedName>
</protein>
<dbReference type="GO" id="GO:0030245">
    <property type="term" value="P:cellulose catabolic process"/>
    <property type="evidence" value="ECO:0007669"/>
    <property type="project" value="UniProtKB-KW"/>
</dbReference>
<dbReference type="AlphaFoldDB" id="A0A9Q9IUP1"/>
<dbReference type="Pfam" id="PF01341">
    <property type="entry name" value="Glyco_hydro_6"/>
    <property type="match status" value="1"/>
</dbReference>
<organism evidence="2 3">
    <name type="scientific">Dactylosporangium aurantiacum</name>
    <dbReference type="NCBI Taxonomy" id="35754"/>
    <lineage>
        <taxon>Bacteria</taxon>
        <taxon>Bacillati</taxon>
        <taxon>Actinomycetota</taxon>
        <taxon>Actinomycetes</taxon>
        <taxon>Micromonosporales</taxon>
        <taxon>Micromonosporaceae</taxon>
        <taxon>Dactylosporangium</taxon>
    </lineage>
</organism>
<accession>A0A9Q9IUP1</accession>
<dbReference type="Gene3D" id="3.20.20.40">
    <property type="entry name" value="1, 4-beta cellobiohydrolase"/>
    <property type="match status" value="1"/>
</dbReference>
<evidence type="ECO:0000313" key="3">
    <source>
        <dbReference type="Proteomes" id="UP001058003"/>
    </source>
</evidence>
<proteinExistence type="inferred from homology"/>
<dbReference type="PANTHER" id="PTHR34876">
    <property type="match status" value="1"/>
</dbReference>
<gene>
    <name evidence="2" type="ORF">Daura_24965</name>
</gene>
<keyword evidence="3" id="KW-1185">Reference proteome</keyword>
<dbReference type="KEGG" id="daur:Daura_24965"/>
<dbReference type="InterPro" id="IPR036434">
    <property type="entry name" value="Beta_cellobiohydrolase_sf"/>
</dbReference>
<keyword evidence="1" id="KW-0624">Polysaccharide degradation</keyword>
<reference evidence="2" key="1">
    <citation type="submission" date="2021-04" db="EMBL/GenBank/DDBJ databases">
        <title>Dactylosporangium aurantiacum NRRL B-8018 full assembly.</title>
        <authorList>
            <person name="Hartkoorn R.C."/>
            <person name="Beaudoing E."/>
            <person name="Hot D."/>
        </authorList>
    </citation>
    <scope>NUCLEOTIDE SEQUENCE</scope>
    <source>
        <strain evidence="2">NRRL B-8018</strain>
    </source>
</reference>
<dbReference type="Proteomes" id="UP001058003">
    <property type="component" value="Chromosome"/>
</dbReference>
<dbReference type="SUPFAM" id="SSF51989">
    <property type="entry name" value="Glycosyl hydrolases family 6, cellulases"/>
    <property type="match status" value="1"/>
</dbReference>
<dbReference type="PANTHER" id="PTHR34876:SF4">
    <property type="entry name" value="1,4-BETA-D-GLUCAN CELLOBIOHYDROLASE C-RELATED"/>
    <property type="match status" value="1"/>
</dbReference>